<protein>
    <submittedName>
        <fullName evidence="2">Uncharacterized protein</fullName>
    </submittedName>
</protein>
<dbReference type="AlphaFoldDB" id="A0A1I7WW81"/>
<proteinExistence type="predicted"/>
<accession>A0A1I7WW81</accession>
<organism evidence="1 2">
    <name type="scientific">Heterorhabditis bacteriophora</name>
    <name type="common">Entomopathogenic nematode worm</name>
    <dbReference type="NCBI Taxonomy" id="37862"/>
    <lineage>
        <taxon>Eukaryota</taxon>
        <taxon>Metazoa</taxon>
        <taxon>Ecdysozoa</taxon>
        <taxon>Nematoda</taxon>
        <taxon>Chromadorea</taxon>
        <taxon>Rhabditida</taxon>
        <taxon>Rhabditina</taxon>
        <taxon>Rhabditomorpha</taxon>
        <taxon>Strongyloidea</taxon>
        <taxon>Heterorhabditidae</taxon>
        <taxon>Heterorhabditis</taxon>
    </lineage>
</organism>
<reference evidence="2" key="1">
    <citation type="submission" date="2016-11" db="UniProtKB">
        <authorList>
            <consortium name="WormBaseParasite"/>
        </authorList>
    </citation>
    <scope>IDENTIFICATION</scope>
</reference>
<evidence type="ECO:0000313" key="1">
    <source>
        <dbReference type="Proteomes" id="UP000095283"/>
    </source>
</evidence>
<sequence>MKTYCRNKNKHKRNQFINCKL</sequence>
<keyword evidence="1" id="KW-1185">Reference proteome</keyword>
<name>A0A1I7WW81_HETBA</name>
<evidence type="ECO:0000313" key="2">
    <source>
        <dbReference type="WBParaSite" id="Hba_09442"/>
    </source>
</evidence>
<dbReference type="Proteomes" id="UP000095283">
    <property type="component" value="Unplaced"/>
</dbReference>
<dbReference type="WBParaSite" id="Hba_09442">
    <property type="protein sequence ID" value="Hba_09442"/>
    <property type="gene ID" value="Hba_09442"/>
</dbReference>